<name>A0A5N6M1E7_9ASTR</name>
<evidence type="ECO:0000256" key="1">
    <source>
        <dbReference type="SAM" id="MobiDB-lite"/>
    </source>
</evidence>
<evidence type="ECO:0000313" key="2">
    <source>
        <dbReference type="EMBL" id="KAD3067734.1"/>
    </source>
</evidence>
<keyword evidence="3" id="KW-1185">Reference proteome</keyword>
<dbReference type="EMBL" id="SZYD01000017">
    <property type="protein sequence ID" value="KAD3067734.1"/>
    <property type="molecule type" value="Genomic_DNA"/>
</dbReference>
<dbReference type="Proteomes" id="UP000326396">
    <property type="component" value="Linkage Group LG7"/>
</dbReference>
<reference evidence="2 3" key="1">
    <citation type="submission" date="2019-05" db="EMBL/GenBank/DDBJ databases">
        <title>Mikania micrantha, genome provides insights into the molecular mechanism of rapid growth.</title>
        <authorList>
            <person name="Liu B."/>
        </authorList>
    </citation>
    <scope>NUCLEOTIDE SEQUENCE [LARGE SCALE GENOMIC DNA]</scope>
    <source>
        <strain evidence="2">NLD-2019</strain>
        <tissue evidence="2">Leaf</tissue>
    </source>
</reference>
<dbReference type="AlphaFoldDB" id="A0A5N6M1E7"/>
<feature type="compositionally biased region" description="Basic and acidic residues" evidence="1">
    <location>
        <begin position="376"/>
        <end position="396"/>
    </location>
</feature>
<sequence length="404" mass="45392">MFGAAVGDGASSDLVRLGDWRRVTDEGASLDPMDEMSVAAGSGAAVREVATECQGNYCSLAIDDCESKLSKVCFNNGVDQVVVQRRFKKVALEIVGIKKKQCKGNKILGSAQNLLKRRFLSFCHPGNICMQLKSAIRPKFLQWRKLEAKKEVATECQGNYCSLAIDDCESKLSKVCFNNGVDQVVVQRRFKKVALEIVGIKKKQCKGNKILGSAQNLLKRRFLSFCHPGNICMQLKSAIRPKFLQWRKLEAKKEVATECQGNYCSLAIDDCESKLSKVCFNNGVDQVVVQRRFKKVALEIVGIKKKQCKGNKILGSAQNLLKRRFLSFCHPGNICMQLKSAIRPKFLQWRKLEAKKSGDKFLWQPPLTRPTNSDATRQDEVLRTVSRKNNDGEGHIRTGRRQRL</sequence>
<proteinExistence type="predicted"/>
<accession>A0A5N6M1E7</accession>
<gene>
    <name evidence="2" type="ORF">E3N88_35614</name>
</gene>
<protein>
    <submittedName>
        <fullName evidence="2">Uncharacterized protein</fullName>
    </submittedName>
</protein>
<comment type="caution">
    <text evidence="2">The sequence shown here is derived from an EMBL/GenBank/DDBJ whole genome shotgun (WGS) entry which is preliminary data.</text>
</comment>
<organism evidence="2 3">
    <name type="scientific">Mikania micrantha</name>
    <name type="common">bitter vine</name>
    <dbReference type="NCBI Taxonomy" id="192012"/>
    <lineage>
        <taxon>Eukaryota</taxon>
        <taxon>Viridiplantae</taxon>
        <taxon>Streptophyta</taxon>
        <taxon>Embryophyta</taxon>
        <taxon>Tracheophyta</taxon>
        <taxon>Spermatophyta</taxon>
        <taxon>Magnoliopsida</taxon>
        <taxon>eudicotyledons</taxon>
        <taxon>Gunneridae</taxon>
        <taxon>Pentapetalae</taxon>
        <taxon>asterids</taxon>
        <taxon>campanulids</taxon>
        <taxon>Asterales</taxon>
        <taxon>Asteraceae</taxon>
        <taxon>Asteroideae</taxon>
        <taxon>Heliantheae alliance</taxon>
        <taxon>Eupatorieae</taxon>
        <taxon>Mikania</taxon>
    </lineage>
</organism>
<feature type="region of interest" description="Disordered" evidence="1">
    <location>
        <begin position="363"/>
        <end position="404"/>
    </location>
</feature>
<evidence type="ECO:0000313" key="3">
    <source>
        <dbReference type="Proteomes" id="UP000326396"/>
    </source>
</evidence>